<gene>
    <name evidence="2" type="ORF">KDK_54990</name>
</gene>
<feature type="domain" description="Imm33-like" evidence="1">
    <location>
        <begin position="155"/>
        <end position="220"/>
    </location>
</feature>
<sequence>MRIHFSARDAAPRWAVTEGLQALGQQEIRVPLFWSRGDLRDRQVADLLNVIERYIAAQSKRIVANQTLQYGWTTLRFVAANAVEGADELQAEELRQPFEHGDPHYVPGVTLAIYLLALQDEAEQRNRLLGESVVTKRAQTAITCNRITPYALQSGHQILAERGSAGNHQYSGWFIGCVEKDHNHNDTDQLLQVHLSHLITSCPALFPYLNAPVKTALVIEPAQVIVFAPDQKEGFPDTVLPLKALPTLEM</sequence>
<keyword evidence="3" id="KW-1185">Reference proteome</keyword>
<accession>A0A402ARI0</accession>
<evidence type="ECO:0000313" key="3">
    <source>
        <dbReference type="Proteomes" id="UP000287188"/>
    </source>
</evidence>
<dbReference type="RefSeq" id="WP_126553536.1">
    <property type="nucleotide sequence ID" value="NZ_BIFS01000001.1"/>
</dbReference>
<dbReference type="Proteomes" id="UP000287188">
    <property type="component" value="Unassembled WGS sequence"/>
</dbReference>
<dbReference type="OrthoDB" id="4540267at2"/>
<evidence type="ECO:0000259" key="1">
    <source>
        <dbReference type="Pfam" id="PF24719"/>
    </source>
</evidence>
<proteinExistence type="predicted"/>
<dbReference type="InterPro" id="IPR056509">
    <property type="entry name" value="Imm33-like"/>
</dbReference>
<organism evidence="2 3">
    <name type="scientific">Dictyobacter kobayashii</name>
    <dbReference type="NCBI Taxonomy" id="2014872"/>
    <lineage>
        <taxon>Bacteria</taxon>
        <taxon>Bacillati</taxon>
        <taxon>Chloroflexota</taxon>
        <taxon>Ktedonobacteria</taxon>
        <taxon>Ktedonobacterales</taxon>
        <taxon>Dictyobacteraceae</taxon>
        <taxon>Dictyobacter</taxon>
    </lineage>
</organism>
<reference evidence="3" key="1">
    <citation type="submission" date="2018-12" db="EMBL/GenBank/DDBJ databases">
        <title>Tengunoibacter tsumagoiensis gen. nov., sp. nov., Dictyobacter kobayashii sp. nov., D. alpinus sp. nov., and D. joshuensis sp. nov. and description of Dictyobacteraceae fam. nov. within the order Ktedonobacterales isolated from Tengu-no-mugimeshi.</title>
        <authorList>
            <person name="Wang C.M."/>
            <person name="Zheng Y."/>
            <person name="Sakai Y."/>
            <person name="Toyoda A."/>
            <person name="Minakuchi Y."/>
            <person name="Abe K."/>
            <person name="Yokota A."/>
            <person name="Yabe S."/>
        </authorList>
    </citation>
    <scope>NUCLEOTIDE SEQUENCE [LARGE SCALE GENOMIC DNA]</scope>
    <source>
        <strain evidence="3">Uno11</strain>
    </source>
</reference>
<protein>
    <recommendedName>
        <fullName evidence="1">Imm33-like domain-containing protein</fullName>
    </recommendedName>
</protein>
<dbReference type="Pfam" id="PF24719">
    <property type="entry name" value="Imm33-like"/>
    <property type="match status" value="1"/>
</dbReference>
<dbReference type="EMBL" id="BIFS01000001">
    <property type="protein sequence ID" value="GCE21699.1"/>
    <property type="molecule type" value="Genomic_DNA"/>
</dbReference>
<comment type="caution">
    <text evidence="2">The sequence shown here is derived from an EMBL/GenBank/DDBJ whole genome shotgun (WGS) entry which is preliminary data.</text>
</comment>
<name>A0A402ARI0_9CHLR</name>
<dbReference type="AlphaFoldDB" id="A0A402ARI0"/>
<evidence type="ECO:0000313" key="2">
    <source>
        <dbReference type="EMBL" id="GCE21699.1"/>
    </source>
</evidence>